<reference evidence="3 4" key="1">
    <citation type="journal article" date="2018" name="Mol. Biol. Evol.">
        <title>Analysis of the draft genome of the red seaweed Gracilariopsis chorda provides insights into genome size evolution in Rhodophyta.</title>
        <authorList>
            <person name="Lee J."/>
            <person name="Yang E.C."/>
            <person name="Graf L."/>
            <person name="Yang J.H."/>
            <person name="Qiu H."/>
            <person name="Zel Zion U."/>
            <person name="Chan C.X."/>
            <person name="Stephens T.G."/>
            <person name="Weber A.P.M."/>
            <person name="Boo G.H."/>
            <person name="Boo S.M."/>
            <person name="Kim K.M."/>
            <person name="Shin Y."/>
            <person name="Jung M."/>
            <person name="Lee S.J."/>
            <person name="Yim H.S."/>
            <person name="Lee J.H."/>
            <person name="Bhattacharya D."/>
            <person name="Yoon H.S."/>
        </authorList>
    </citation>
    <scope>NUCLEOTIDE SEQUENCE [LARGE SCALE GENOMIC DNA]</scope>
    <source>
        <strain evidence="3 4">SKKU-2015</strain>
        <tissue evidence="3">Whole body</tissue>
    </source>
</reference>
<evidence type="ECO:0000256" key="1">
    <source>
        <dbReference type="SAM" id="MobiDB-lite"/>
    </source>
</evidence>
<sequence length="600" mass="67946">MSSTTLSVALLTCILFQSCTAAIRPNVPWRSSATFKYDRVVSDEFSLRVLDTSKWDPHGKRNPDTNCPNWNGPPSTSQPEWSTFFPTTTDPDTLLPTEKLYSVRNGKLTLYNGVRPLEYFTKREYYCNTTTFKCNHDNTIDCFATNYNGVPFYKDAAKTMYAGVTHDKCKIEPFCIPHPEYVTGKPRVYSRIVGAHLTSKTPFKYGFFEVAVQIGNSPSVAAVWMHDDQMVNGYCRFITNTDPSRSGDRVLECPSLIRSRRWQEIDMLEAMNSAFHKQLYIPNIHAFAGYKGEFTSEIAQDSGDGNMGGGPILVKSSLFNEPKPSFGDVPAADRKSNDWHFSSGSVHKLNAAWSDRPRKLGMYWSPKEIRFYVDGKEVRRIRNTLIHQPMLMDLSYSFNVQWARETATTQRIEEPFHIYYVRRWDVYTDDGLDPPSSLPFDEKMTTFGNHYGEDLLGMFERFPTNDDKTFSEVLPEEDTLSGPSSRMQTGVAEFDLGDTDYMLSELQVNRSVFSVRQGRRQRRAGGVGNRRFSKARRKLSAQERLVALSYASRFAGVRRLGERAEVVPDAETTVFEFANPNANGAGWATTDGLGTDGSLS</sequence>
<proteinExistence type="predicted"/>
<feature type="chain" id="PRO_5015860189" description="GH16 domain-containing protein" evidence="2">
    <location>
        <begin position="22"/>
        <end position="600"/>
    </location>
</feature>
<evidence type="ECO:0000256" key="2">
    <source>
        <dbReference type="SAM" id="SignalP"/>
    </source>
</evidence>
<feature type="region of interest" description="Disordered" evidence="1">
    <location>
        <begin position="58"/>
        <end position="82"/>
    </location>
</feature>
<evidence type="ECO:0000313" key="4">
    <source>
        <dbReference type="Proteomes" id="UP000247409"/>
    </source>
</evidence>
<dbReference type="SUPFAM" id="SSF49899">
    <property type="entry name" value="Concanavalin A-like lectins/glucanases"/>
    <property type="match status" value="1"/>
</dbReference>
<feature type="compositionally biased region" description="Polar residues" evidence="1">
    <location>
        <begin position="64"/>
        <end position="81"/>
    </location>
</feature>
<accession>A0A2V3IQ57</accession>
<dbReference type="Gene3D" id="2.60.120.200">
    <property type="match status" value="1"/>
</dbReference>
<name>A0A2V3IQ57_9FLOR</name>
<dbReference type="InterPro" id="IPR013320">
    <property type="entry name" value="ConA-like_dom_sf"/>
</dbReference>
<evidence type="ECO:0008006" key="5">
    <source>
        <dbReference type="Google" id="ProtNLM"/>
    </source>
</evidence>
<protein>
    <recommendedName>
        <fullName evidence="5">GH16 domain-containing protein</fullName>
    </recommendedName>
</protein>
<keyword evidence="2" id="KW-0732">Signal</keyword>
<comment type="caution">
    <text evidence="3">The sequence shown here is derived from an EMBL/GenBank/DDBJ whole genome shotgun (WGS) entry which is preliminary data.</text>
</comment>
<dbReference type="OrthoDB" id="10401720at2759"/>
<dbReference type="EMBL" id="NBIV01000098">
    <property type="protein sequence ID" value="PXF44199.1"/>
    <property type="molecule type" value="Genomic_DNA"/>
</dbReference>
<dbReference type="Proteomes" id="UP000247409">
    <property type="component" value="Unassembled WGS sequence"/>
</dbReference>
<dbReference type="AlphaFoldDB" id="A0A2V3IQ57"/>
<evidence type="ECO:0000313" key="3">
    <source>
        <dbReference type="EMBL" id="PXF44199.1"/>
    </source>
</evidence>
<gene>
    <name evidence="3" type="ORF">BWQ96_06059</name>
</gene>
<feature type="signal peptide" evidence="2">
    <location>
        <begin position="1"/>
        <end position="21"/>
    </location>
</feature>
<organism evidence="3 4">
    <name type="scientific">Gracilariopsis chorda</name>
    <dbReference type="NCBI Taxonomy" id="448386"/>
    <lineage>
        <taxon>Eukaryota</taxon>
        <taxon>Rhodophyta</taxon>
        <taxon>Florideophyceae</taxon>
        <taxon>Rhodymeniophycidae</taxon>
        <taxon>Gracilariales</taxon>
        <taxon>Gracilariaceae</taxon>
        <taxon>Gracilariopsis</taxon>
    </lineage>
</organism>
<keyword evidence="4" id="KW-1185">Reference proteome</keyword>